<dbReference type="Proteomes" id="UP000813444">
    <property type="component" value="Unassembled WGS sequence"/>
</dbReference>
<dbReference type="OrthoDB" id="3241054at2759"/>
<feature type="compositionally biased region" description="Gly residues" evidence="1">
    <location>
        <begin position="208"/>
        <end position="225"/>
    </location>
</feature>
<feature type="compositionally biased region" description="Gly residues" evidence="1">
    <location>
        <begin position="166"/>
        <end position="178"/>
    </location>
</feature>
<comment type="caution">
    <text evidence="3">The sequence shown here is derived from an EMBL/GenBank/DDBJ whole genome shotgun (WGS) entry which is preliminary data.</text>
</comment>
<sequence length="265" mass="26330">MLKSICLYTAVLALSATQVAAHAALNPALGIQGTARRNDAQRPSNNNPCGNVNIAGAIDSSTAVTADASGSFTVSIENFNGGRDGSRQVQMRVDATGTGNGFVNGDVTANGEAAPANTGTEQITASLPAGTTCSGGASGNLCLASFTTLGGFGNCVVVQQGGNGGNGNGNNGNNGNGNNGNNNGNNGNGNNNNGGNGNGNGNNNNGNGNNGGNNNGGNNGNGGNRNGNNRGNRNGNNRANGFNGRNRLRNRSVRKATRVARELRA</sequence>
<dbReference type="AlphaFoldDB" id="A0A8K0WMP3"/>
<organism evidence="3 4">
    <name type="scientific">Stachybotrys elegans</name>
    <dbReference type="NCBI Taxonomy" id="80388"/>
    <lineage>
        <taxon>Eukaryota</taxon>
        <taxon>Fungi</taxon>
        <taxon>Dikarya</taxon>
        <taxon>Ascomycota</taxon>
        <taxon>Pezizomycotina</taxon>
        <taxon>Sordariomycetes</taxon>
        <taxon>Hypocreomycetidae</taxon>
        <taxon>Hypocreales</taxon>
        <taxon>Stachybotryaceae</taxon>
        <taxon>Stachybotrys</taxon>
    </lineage>
</organism>
<proteinExistence type="predicted"/>
<reference evidence="3" key="1">
    <citation type="journal article" date="2021" name="Nat. Commun.">
        <title>Genetic determinants of endophytism in the Arabidopsis root mycobiome.</title>
        <authorList>
            <person name="Mesny F."/>
            <person name="Miyauchi S."/>
            <person name="Thiergart T."/>
            <person name="Pickel B."/>
            <person name="Atanasova L."/>
            <person name="Karlsson M."/>
            <person name="Huettel B."/>
            <person name="Barry K.W."/>
            <person name="Haridas S."/>
            <person name="Chen C."/>
            <person name="Bauer D."/>
            <person name="Andreopoulos W."/>
            <person name="Pangilinan J."/>
            <person name="LaButti K."/>
            <person name="Riley R."/>
            <person name="Lipzen A."/>
            <person name="Clum A."/>
            <person name="Drula E."/>
            <person name="Henrissat B."/>
            <person name="Kohler A."/>
            <person name="Grigoriev I.V."/>
            <person name="Martin F.M."/>
            <person name="Hacquard S."/>
        </authorList>
    </citation>
    <scope>NUCLEOTIDE SEQUENCE</scope>
    <source>
        <strain evidence="3">MPI-CAGE-CH-0235</strain>
    </source>
</reference>
<evidence type="ECO:0008006" key="5">
    <source>
        <dbReference type="Google" id="ProtNLM"/>
    </source>
</evidence>
<feature type="compositionally biased region" description="Basic residues" evidence="1">
    <location>
        <begin position="246"/>
        <end position="258"/>
    </location>
</feature>
<accession>A0A8K0WMP3</accession>
<evidence type="ECO:0000313" key="3">
    <source>
        <dbReference type="EMBL" id="KAH7311303.1"/>
    </source>
</evidence>
<feature type="compositionally biased region" description="Low complexity" evidence="1">
    <location>
        <begin position="179"/>
        <end position="191"/>
    </location>
</feature>
<evidence type="ECO:0000256" key="2">
    <source>
        <dbReference type="SAM" id="SignalP"/>
    </source>
</evidence>
<keyword evidence="4" id="KW-1185">Reference proteome</keyword>
<dbReference type="InterPro" id="IPR008119">
    <property type="entry name" value="Gra6_protein"/>
</dbReference>
<dbReference type="EMBL" id="JAGPNK010000011">
    <property type="protein sequence ID" value="KAH7311303.1"/>
    <property type="molecule type" value="Genomic_DNA"/>
</dbReference>
<dbReference type="PRINTS" id="PR01746">
    <property type="entry name" value="DENSEGRNULE6"/>
</dbReference>
<keyword evidence="2" id="KW-0732">Signal</keyword>
<protein>
    <recommendedName>
        <fullName evidence="5">Gas1-like protein</fullName>
    </recommendedName>
</protein>
<evidence type="ECO:0000313" key="4">
    <source>
        <dbReference type="Proteomes" id="UP000813444"/>
    </source>
</evidence>
<feature type="compositionally biased region" description="Low complexity" evidence="1">
    <location>
        <begin position="226"/>
        <end position="245"/>
    </location>
</feature>
<name>A0A8K0WMP3_9HYPO</name>
<evidence type="ECO:0000256" key="1">
    <source>
        <dbReference type="SAM" id="MobiDB-lite"/>
    </source>
</evidence>
<feature type="signal peptide" evidence="2">
    <location>
        <begin position="1"/>
        <end position="21"/>
    </location>
</feature>
<feature type="chain" id="PRO_5035432471" description="Gas1-like protein" evidence="2">
    <location>
        <begin position="22"/>
        <end position="265"/>
    </location>
</feature>
<gene>
    <name evidence="3" type="ORF">B0I35DRAFT_377382</name>
</gene>
<feature type="region of interest" description="Disordered" evidence="1">
    <location>
        <begin position="166"/>
        <end position="265"/>
    </location>
</feature>